<accession>A0AAV5VF77</accession>
<gene>
    <name evidence="1" type="ORF">PFISCL1PPCAC_8165</name>
</gene>
<proteinExistence type="predicted"/>
<feature type="non-terminal residue" evidence="1">
    <location>
        <position position="1"/>
    </location>
</feature>
<name>A0AAV5VF77_9BILA</name>
<feature type="non-terminal residue" evidence="1">
    <location>
        <position position="92"/>
    </location>
</feature>
<reference evidence="1" key="1">
    <citation type="submission" date="2023-10" db="EMBL/GenBank/DDBJ databases">
        <title>Genome assembly of Pristionchus species.</title>
        <authorList>
            <person name="Yoshida K."/>
            <person name="Sommer R.J."/>
        </authorList>
    </citation>
    <scope>NUCLEOTIDE SEQUENCE</scope>
    <source>
        <strain evidence="1">RS5133</strain>
    </source>
</reference>
<protein>
    <submittedName>
        <fullName evidence="1">Uncharacterized protein</fullName>
    </submittedName>
</protein>
<evidence type="ECO:0000313" key="1">
    <source>
        <dbReference type="EMBL" id="GMT16868.1"/>
    </source>
</evidence>
<keyword evidence="2" id="KW-1185">Reference proteome</keyword>
<dbReference type="AlphaFoldDB" id="A0AAV5VF77"/>
<evidence type="ECO:0000313" key="2">
    <source>
        <dbReference type="Proteomes" id="UP001432322"/>
    </source>
</evidence>
<comment type="caution">
    <text evidence="1">The sequence shown here is derived from an EMBL/GenBank/DDBJ whole genome shotgun (WGS) entry which is preliminary data.</text>
</comment>
<sequence length="92" mass="10245">VSRSSARGSTRVAQTYELILLLEVDLLLLKIDMEADKNVNGVDDREVTPSLGGLNIHDVHQDVNMIDQDELLAEASMTRPAIKQQVAQMERD</sequence>
<organism evidence="1 2">
    <name type="scientific">Pristionchus fissidentatus</name>
    <dbReference type="NCBI Taxonomy" id="1538716"/>
    <lineage>
        <taxon>Eukaryota</taxon>
        <taxon>Metazoa</taxon>
        <taxon>Ecdysozoa</taxon>
        <taxon>Nematoda</taxon>
        <taxon>Chromadorea</taxon>
        <taxon>Rhabditida</taxon>
        <taxon>Rhabditina</taxon>
        <taxon>Diplogasteromorpha</taxon>
        <taxon>Diplogasteroidea</taxon>
        <taxon>Neodiplogasteridae</taxon>
        <taxon>Pristionchus</taxon>
    </lineage>
</organism>
<dbReference type="Proteomes" id="UP001432322">
    <property type="component" value="Unassembled WGS sequence"/>
</dbReference>
<dbReference type="EMBL" id="BTSY01000002">
    <property type="protein sequence ID" value="GMT16868.1"/>
    <property type="molecule type" value="Genomic_DNA"/>
</dbReference>